<evidence type="ECO:0000256" key="2">
    <source>
        <dbReference type="ARBA" id="ARBA00023125"/>
    </source>
</evidence>
<evidence type="ECO:0000256" key="3">
    <source>
        <dbReference type="ARBA" id="ARBA00023163"/>
    </source>
</evidence>
<name>A0ABZ2NC94_9BACI</name>
<reference evidence="5 6" key="1">
    <citation type="submission" date="2024-02" db="EMBL/GenBank/DDBJ databases">
        <title>Seven novel Bacillus-like species.</title>
        <authorList>
            <person name="Liu G."/>
        </authorList>
    </citation>
    <scope>NUCLEOTIDE SEQUENCE [LARGE SCALE GENOMIC DNA]</scope>
    <source>
        <strain evidence="5 6">FJAT-52054</strain>
    </source>
</reference>
<organism evidence="5 6">
    <name type="scientific">Metabacillus sediminis</name>
    <dbReference type="NCBI Taxonomy" id="3117746"/>
    <lineage>
        <taxon>Bacteria</taxon>
        <taxon>Bacillati</taxon>
        <taxon>Bacillota</taxon>
        <taxon>Bacilli</taxon>
        <taxon>Bacillales</taxon>
        <taxon>Bacillaceae</taxon>
        <taxon>Metabacillus</taxon>
    </lineage>
</organism>
<dbReference type="EMBL" id="CP147407">
    <property type="protein sequence ID" value="WXB95222.1"/>
    <property type="molecule type" value="Genomic_DNA"/>
</dbReference>
<proteinExistence type="predicted"/>
<keyword evidence="3" id="KW-0804">Transcription</keyword>
<keyword evidence="1" id="KW-0805">Transcription regulation</keyword>
<keyword evidence="2" id="KW-0238">DNA-binding</keyword>
<accession>A0ABZ2NC94</accession>
<dbReference type="RefSeq" id="WP_156505941.1">
    <property type="nucleotide sequence ID" value="NZ_CP147407.1"/>
</dbReference>
<dbReference type="PANTHER" id="PTHR42756:SF1">
    <property type="entry name" value="TRANSCRIPTIONAL REPRESSOR OF EMRAB OPERON"/>
    <property type="match status" value="1"/>
</dbReference>
<dbReference type="Proteomes" id="UP001377337">
    <property type="component" value="Chromosome"/>
</dbReference>
<gene>
    <name evidence="5" type="ORF">WCV65_11595</name>
</gene>
<dbReference type="SMART" id="SM00347">
    <property type="entry name" value="HTH_MARR"/>
    <property type="match status" value="1"/>
</dbReference>
<dbReference type="InterPro" id="IPR036390">
    <property type="entry name" value="WH_DNA-bd_sf"/>
</dbReference>
<dbReference type="PRINTS" id="PR00598">
    <property type="entry name" value="HTHMARR"/>
</dbReference>
<sequence>MNDKEELLYEMEGLLRRVFRQLRQGVNSILEKEISRNEFFILKSLHCDGTLKSSDLSKKLDVSASHITSMADSLVGKGLIERSRAESDRRIIHIGITDAGTKKLMELEKKKTDYLFERFGSLNQEELQTFVHLFKKIDKDFE</sequence>
<keyword evidence="6" id="KW-1185">Reference proteome</keyword>
<dbReference type="PROSITE" id="PS50995">
    <property type="entry name" value="HTH_MARR_2"/>
    <property type="match status" value="1"/>
</dbReference>
<dbReference type="InterPro" id="IPR000835">
    <property type="entry name" value="HTH_MarR-typ"/>
</dbReference>
<protein>
    <submittedName>
        <fullName evidence="5">MarR family transcriptional regulator</fullName>
    </submittedName>
</protein>
<evidence type="ECO:0000313" key="5">
    <source>
        <dbReference type="EMBL" id="WXB95222.1"/>
    </source>
</evidence>
<dbReference type="PANTHER" id="PTHR42756">
    <property type="entry name" value="TRANSCRIPTIONAL REGULATOR, MARR"/>
    <property type="match status" value="1"/>
</dbReference>
<dbReference type="Pfam" id="PF01047">
    <property type="entry name" value="MarR"/>
    <property type="match status" value="1"/>
</dbReference>
<dbReference type="InterPro" id="IPR036388">
    <property type="entry name" value="WH-like_DNA-bd_sf"/>
</dbReference>
<dbReference type="SUPFAM" id="SSF46785">
    <property type="entry name" value="Winged helix' DNA-binding domain"/>
    <property type="match status" value="1"/>
</dbReference>
<feature type="domain" description="HTH marR-type" evidence="4">
    <location>
        <begin position="4"/>
        <end position="139"/>
    </location>
</feature>
<evidence type="ECO:0000259" key="4">
    <source>
        <dbReference type="PROSITE" id="PS50995"/>
    </source>
</evidence>
<evidence type="ECO:0000313" key="6">
    <source>
        <dbReference type="Proteomes" id="UP001377337"/>
    </source>
</evidence>
<dbReference type="Gene3D" id="1.10.10.10">
    <property type="entry name" value="Winged helix-like DNA-binding domain superfamily/Winged helix DNA-binding domain"/>
    <property type="match status" value="1"/>
</dbReference>
<evidence type="ECO:0000256" key="1">
    <source>
        <dbReference type="ARBA" id="ARBA00023015"/>
    </source>
</evidence>